<feature type="binding site" evidence="14">
    <location>
        <position position="397"/>
    </location>
    <ligand>
        <name>Zn(2+)</name>
        <dbReference type="ChEBI" id="CHEBI:29105"/>
        <label>1</label>
    </ligand>
</feature>
<comment type="similarity">
    <text evidence="2 16">Belongs to the ING family.</text>
</comment>
<dbReference type="InterPro" id="IPR001965">
    <property type="entry name" value="Znf_PHD"/>
</dbReference>
<dbReference type="GO" id="GO:0005634">
    <property type="term" value="C:nucleus"/>
    <property type="evidence" value="ECO:0007669"/>
    <property type="project" value="UniProtKB-SubCell"/>
</dbReference>
<evidence type="ECO:0000256" key="7">
    <source>
        <dbReference type="ARBA" id="ARBA00022853"/>
    </source>
</evidence>
<evidence type="ECO:0000256" key="12">
    <source>
        <dbReference type="ARBA" id="ARBA00037044"/>
    </source>
</evidence>
<dbReference type="InterPro" id="IPR019786">
    <property type="entry name" value="Zinc_finger_PHD-type_CS"/>
</dbReference>
<feature type="binding site" evidence="14">
    <location>
        <position position="422"/>
    </location>
    <ligand>
        <name>Zn(2+)</name>
        <dbReference type="ChEBI" id="CHEBI:29105"/>
        <label>1</label>
    </ligand>
</feature>
<evidence type="ECO:0000256" key="4">
    <source>
        <dbReference type="ARBA" id="ARBA00022763"/>
    </source>
</evidence>
<reference evidence="19 20" key="1">
    <citation type="submission" date="2017-08" db="EMBL/GenBank/DDBJ databases">
        <title>Harnessing the power of phylogenomics to disentangle the directionality and signatures of interkingdom host jumping in the parasitic fungal genus Tolypocladium.</title>
        <authorList>
            <person name="Quandt C.A."/>
            <person name="Patterson W."/>
            <person name="Spatafora J.W."/>
        </authorList>
    </citation>
    <scope>NUCLEOTIDE SEQUENCE [LARGE SCALE GENOMIC DNA]</scope>
    <source>
        <strain evidence="19 20">CBS 113982</strain>
    </source>
</reference>
<dbReference type="GO" id="GO:0051321">
    <property type="term" value="P:meiotic cell cycle"/>
    <property type="evidence" value="ECO:0007669"/>
    <property type="project" value="UniProtKB-KW"/>
</dbReference>
<dbReference type="SMART" id="SM00249">
    <property type="entry name" value="PHD"/>
    <property type="match status" value="1"/>
</dbReference>
<dbReference type="InterPro" id="IPR028651">
    <property type="entry name" value="ING_fam"/>
</dbReference>
<feature type="binding site" evidence="14">
    <location>
        <position position="438"/>
    </location>
    <ligand>
        <name>Zn(2+)</name>
        <dbReference type="ChEBI" id="CHEBI:29105"/>
        <label>2</label>
    </ligand>
</feature>
<feature type="compositionally biased region" description="Polar residues" evidence="17">
    <location>
        <begin position="180"/>
        <end position="190"/>
    </location>
</feature>
<accession>A0A2K3QF53</accession>
<dbReference type="GO" id="GO:0008270">
    <property type="term" value="F:zinc ion binding"/>
    <property type="evidence" value="ECO:0007669"/>
    <property type="project" value="UniProtKB-KW"/>
</dbReference>
<evidence type="ECO:0000256" key="8">
    <source>
        <dbReference type="ARBA" id="ARBA00023204"/>
    </source>
</evidence>
<organism evidence="19 20">
    <name type="scientific">Tolypocladium capitatum</name>
    <dbReference type="NCBI Taxonomy" id="45235"/>
    <lineage>
        <taxon>Eukaryota</taxon>
        <taxon>Fungi</taxon>
        <taxon>Dikarya</taxon>
        <taxon>Ascomycota</taxon>
        <taxon>Pezizomycotina</taxon>
        <taxon>Sordariomycetes</taxon>
        <taxon>Hypocreomycetidae</taxon>
        <taxon>Hypocreales</taxon>
        <taxon>Ophiocordycipitaceae</taxon>
        <taxon>Tolypocladium</taxon>
    </lineage>
</organism>
<protein>
    <recommendedName>
        <fullName evidence="16">Chromatin modification-related protein</fullName>
    </recommendedName>
</protein>
<feature type="compositionally biased region" description="Low complexity" evidence="17">
    <location>
        <begin position="264"/>
        <end position="277"/>
    </location>
</feature>
<dbReference type="AlphaFoldDB" id="A0A2K3QF53"/>
<evidence type="ECO:0000256" key="9">
    <source>
        <dbReference type="ARBA" id="ARBA00023242"/>
    </source>
</evidence>
<keyword evidence="11" id="KW-0131">Cell cycle</keyword>
<dbReference type="GO" id="GO:0006355">
    <property type="term" value="P:regulation of DNA-templated transcription"/>
    <property type="evidence" value="ECO:0007669"/>
    <property type="project" value="TreeGrafter"/>
</dbReference>
<dbReference type="InterPro" id="IPR024610">
    <property type="entry name" value="ING_N_histone-binding"/>
</dbReference>
<evidence type="ECO:0000256" key="15">
    <source>
        <dbReference type="PROSITE-ProRule" id="PRU00146"/>
    </source>
</evidence>
<keyword evidence="8" id="KW-0234">DNA repair</keyword>
<evidence type="ECO:0000256" key="10">
    <source>
        <dbReference type="ARBA" id="ARBA00023254"/>
    </source>
</evidence>
<evidence type="ECO:0000256" key="17">
    <source>
        <dbReference type="SAM" id="MobiDB-lite"/>
    </source>
</evidence>
<keyword evidence="7 16" id="KW-0156">Chromatin regulator</keyword>
<feature type="binding site" evidence="14">
    <location>
        <position position="408"/>
    </location>
    <ligand>
        <name>Zn(2+)</name>
        <dbReference type="ChEBI" id="CHEBI:29105"/>
        <label>2</label>
    </ligand>
</feature>
<feature type="site" description="Histone H3K4me3 binding" evidence="13">
    <location>
        <position position="405"/>
    </location>
</feature>
<dbReference type="PANTHER" id="PTHR10333">
    <property type="entry name" value="INHIBITOR OF GROWTH PROTEIN"/>
    <property type="match status" value="1"/>
</dbReference>
<comment type="function">
    <text evidence="12">Component of the NuA4 histone acetyltransferase complex which is involved in transcriptional activation of selected genes principally by acetylation of nucleosomal histone H4 and H2A. The NuA4 complex is also involved in DNA repair. Involved in cell cycle progression and meiosis.</text>
</comment>
<dbReference type="FunFam" id="3.30.40.10:FF:000695">
    <property type="entry name" value="Chromatin modification-related protein"/>
    <property type="match status" value="1"/>
</dbReference>
<feature type="region of interest" description="Disordered" evidence="17">
    <location>
        <begin position="226"/>
        <end position="392"/>
    </location>
</feature>
<feature type="region of interest" description="Disordered" evidence="17">
    <location>
        <begin position="172"/>
        <end position="193"/>
    </location>
</feature>
<dbReference type="Pfam" id="PF12998">
    <property type="entry name" value="ING"/>
    <property type="match status" value="1"/>
</dbReference>
<dbReference type="Gene3D" id="3.30.40.10">
    <property type="entry name" value="Zinc/RING finger domain, C3HC4 (zinc finger)"/>
    <property type="match status" value="1"/>
</dbReference>
<evidence type="ECO:0000256" key="2">
    <source>
        <dbReference type="ARBA" id="ARBA00010210"/>
    </source>
</evidence>
<evidence type="ECO:0000313" key="20">
    <source>
        <dbReference type="Proteomes" id="UP000236621"/>
    </source>
</evidence>
<dbReference type="GO" id="GO:0006281">
    <property type="term" value="P:DNA repair"/>
    <property type="evidence" value="ECO:0007669"/>
    <property type="project" value="UniProtKB-KW"/>
</dbReference>
<keyword evidence="20" id="KW-1185">Reference proteome</keyword>
<feature type="binding site" evidence="14">
    <location>
        <position position="419"/>
    </location>
    <ligand>
        <name>Zn(2+)</name>
        <dbReference type="ChEBI" id="CHEBI:29105"/>
        <label>1</label>
    </ligand>
</feature>
<dbReference type="Gene3D" id="6.10.140.1740">
    <property type="match status" value="1"/>
</dbReference>
<evidence type="ECO:0000256" key="16">
    <source>
        <dbReference type="RuleBase" id="RU361213"/>
    </source>
</evidence>
<dbReference type="SUPFAM" id="SSF57903">
    <property type="entry name" value="FYVE/PHD zinc finger"/>
    <property type="match status" value="1"/>
</dbReference>
<evidence type="ECO:0000259" key="18">
    <source>
        <dbReference type="PROSITE" id="PS50016"/>
    </source>
</evidence>
<keyword evidence="6 14" id="KW-0862">Zinc</keyword>
<dbReference type="InterPro" id="IPR013083">
    <property type="entry name" value="Znf_RING/FYVE/PHD"/>
</dbReference>
<feature type="binding site" evidence="14">
    <location>
        <position position="435"/>
    </location>
    <ligand>
        <name>Zn(2+)</name>
        <dbReference type="ChEBI" id="CHEBI:29105"/>
        <label>2</label>
    </ligand>
</feature>
<evidence type="ECO:0000256" key="1">
    <source>
        <dbReference type="ARBA" id="ARBA00004123"/>
    </source>
</evidence>
<comment type="subcellular location">
    <subcellularLocation>
        <location evidence="1 16">Nucleus</location>
    </subcellularLocation>
</comment>
<dbReference type="InterPro" id="IPR011011">
    <property type="entry name" value="Znf_FYVE_PHD"/>
</dbReference>
<evidence type="ECO:0000256" key="6">
    <source>
        <dbReference type="ARBA" id="ARBA00022833"/>
    </source>
</evidence>
<dbReference type="GO" id="GO:0035267">
    <property type="term" value="C:NuA4 histone acetyltransferase complex"/>
    <property type="evidence" value="ECO:0007669"/>
    <property type="project" value="TreeGrafter"/>
</dbReference>
<evidence type="ECO:0000256" key="13">
    <source>
        <dbReference type="PIRSR" id="PIRSR628651-50"/>
    </source>
</evidence>
<feature type="site" description="Histone H3K4me3 binding" evidence="13">
    <location>
        <position position="409"/>
    </location>
</feature>
<feature type="region of interest" description="Disordered" evidence="17">
    <location>
        <begin position="136"/>
        <end position="160"/>
    </location>
</feature>
<gene>
    <name evidence="19" type="ORF">TCAP_03921</name>
</gene>
<evidence type="ECO:0000256" key="3">
    <source>
        <dbReference type="ARBA" id="ARBA00022723"/>
    </source>
</evidence>
<dbReference type="Proteomes" id="UP000236621">
    <property type="component" value="Unassembled WGS sequence"/>
</dbReference>
<feature type="binding site" evidence="14">
    <location>
        <position position="413"/>
    </location>
    <ligand>
        <name>Zn(2+)</name>
        <dbReference type="ChEBI" id="CHEBI:29105"/>
        <label>2</label>
    </ligand>
</feature>
<feature type="site" description="Histone H3K4me3 binding" evidence="13">
    <location>
        <position position="417"/>
    </location>
</feature>
<proteinExistence type="inferred from homology"/>
<dbReference type="CDD" id="cd16858">
    <property type="entry name" value="ING_ING3_Yng2p"/>
    <property type="match status" value="1"/>
</dbReference>
<evidence type="ECO:0000256" key="11">
    <source>
        <dbReference type="ARBA" id="ARBA00023306"/>
    </source>
</evidence>
<feature type="compositionally biased region" description="Acidic residues" evidence="17">
    <location>
        <begin position="342"/>
        <end position="356"/>
    </location>
</feature>
<dbReference type="CDD" id="cd15505">
    <property type="entry name" value="PHD_ING"/>
    <property type="match status" value="1"/>
</dbReference>
<comment type="domain">
    <text evidence="16">The PHD-type zinc finger mediates the binding to H3K4me3.</text>
</comment>
<dbReference type="OrthoDB" id="2505961at2759"/>
<dbReference type="EMBL" id="NRSZ01000600">
    <property type="protein sequence ID" value="PNY26141.1"/>
    <property type="molecule type" value="Genomic_DNA"/>
</dbReference>
<comment type="caution">
    <text evidence="19">The sequence shown here is derived from an EMBL/GenBank/DDBJ whole genome shotgun (WGS) entry which is preliminary data.</text>
</comment>
<keyword evidence="10" id="KW-0469">Meiosis</keyword>
<comment type="subunit">
    <text evidence="16">Component of an histone acetyltransferase complex. Interacts with H3K4me3 and to a lesser extent with H3K4me2.</text>
</comment>
<keyword evidence="5 15" id="KW-0863">Zinc-finger</keyword>
<dbReference type="STRING" id="45235.A0A2K3QF53"/>
<keyword evidence="4" id="KW-0227">DNA damage</keyword>
<dbReference type="PROSITE" id="PS01359">
    <property type="entry name" value="ZF_PHD_1"/>
    <property type="match status" value="1"/>
</dbReference>
<feature type="compositionally biased region" description="Acidic residues" evidence="17">
    <location>
        <begin position="373"/>
        <end position="389"/>
    </location>
</feature>
<dbReference type="InterPro" id="IPR019787">
    <property type="entry name" value="Znf_PHD-finger"/>
</dbReference>
<dbReference type="GO" id="GO:0006325">
    <property type="term" value="P:chromatin organization"/>
    <property type="evidence" value="ECO:0007669"/>
    <property type="project" value="UniProtKB-KW"/>
</dbReference>
<feature type="compositionally biased region" description="Low complexity" evidence="17">
    <location>
        <begin position="285"/>
        <end position="295"/>
    </location>
</feature>
<dbReference type="PANTHER" id="PTHR10333:SF100">
    <property type="entry name" value="CHROMATIN MODIFICATION-RELATED PROTEIN YNG2"/>
    <property type="match status" value="1"/>
</dbReference>
<dbReference type="PROSITE" id="PS50016">
    <property type="entry name" value="ZF_PHD_2"/>
    <property type="match status" value="1"/>
</dbReference>
<feature type="binding site" evidence="14">
    <location>
        <position position="395"/>
    </location>
    <ligand>
        <name>Zn(2+)</name>
        <dbReference type="ChEBI" id="CHEBI:29105"/>
        <label>1</label>
    </ligand>
</feature>
<keyword evidence="3 14" id="KW-0479">Metal-binding</keyword>
<name>A0A2K3QF53_9HYPO</name>
<evidence type="ECO:0000313" key="19">
    <source>
        <dbReference type="EMBL" id="PNY26141.1"/>
    </source>
</evidence>
<evidence type="ECO:0000256" key="5">
    <source>
        <dbReference type="ARBA" id="ARBA00022771"/>
    </source>
</evidence>
<sequence>MPRDDLSIDFVKRMPQAEALDPGLILDDWINRVQNIPEEIRFMQDEVADKDRQYNECIRMIEDRDGKIQKWIKSNGSHEPNPKEDLLRAQIRDSYTRADKLSQDKIALTQKLQAIMDKHLRSLDAQIKQLYDRAEPGFTDPDQVPSLLRPSAANHAAPTIRSVNPSASIAITGPIPSPLNPTHGSSNPATTRLPAHPHIRHAQAQQNHLPHAASAPATPAASMMLNRQRESSAGPATKRGPRVNAGLGNAPAASSGLARHSSLGPGTPKGAPGAPGAAPGGGAVRAGSAGPRAGPVKAAPGAGSRRGTPSTAARKKMAPKSSLSRVKKASARNSPTSTADSDLSEAESVSADDDDGADARSGGTPAADGKDADGDEVVGDAEDEEEDGGDDKKYCLCHNVSYGDMVACDNDNCPYEWFHWSCVGLKSEPNGTWYCPVCTEKFKKAK</sequence>
<dbReference type="SMART" id="SM01408">
    <property type="entry name" value="ING"/>
    <property type="match status" value="1"/>
</dbReference>
<evidence type="ECO:0000256" key="14">
    <source>
        <dbReference type="PIRSR" id="PIRSR628651-51"/>
    </source>
</evidence>
<keyword evidence="9 16" id="KW-0539">Nucleus</keyword>
<comment type="function">
    <text evidence="16">Component of an histone acetyltransferase complex.</text>
</comment>
<feature type="site" description="Histone H3K4me3 binding" evidence="13">
    <location>
        <position position="394"/>
    </location>
</feature>
<feature type="domain" description="PHD-type" evidence="18">
    <location>
        <begin position="392"/>
        <end position="441"/>
    </location>
</feature>